<dbReference type="SUPFAM" id="SSF52540">
    <property type="entry name" value="P-loop containing nucleoside triphosphate hydrolases"/>
    <property type="match status" value="1"/>
</dbReference>
<dbReference type="InterPro" id="IPR003960">
    <property type="entry name" value="ATPase_AAA_CS"/>
</dbReference>
<accession>A0A814VJL3</accession>
<dbReference type="InterPro" id="IPR050304">
    <property type="entry name" value="MT-severing_AAA_ATPase"/>
</dbReference>
<dbReference type="InterPro" id="IPR015415">
    <property type="entry name" value="Spast_Vps4_C"/>
</dbReference>
<keyword evidence="6" id="KW-0472">Membrane</keyword>
<feature type="domain" description="PDZ" evidence="8">
    <location>
        <begin position="455"/>
        <end position="543"/>
    </location>
</feature>
<dbReference type="SMART" id="SM00745">
    <property type="entry name" value="MIT"/>
    <property type="match status" value="1"/>
</dbReference>
<dbReference type="GO" id="GO:0016020">
    <property type="term" value="C:membrane"/>
    <property type="evidence" value="ECO:0007669"/>
    <property type="project" value="UniProtKB-SubCell"/>
</dbReference>
<dbReference type="Gene3D" id="1.10.8.60">
    <property type="match status" value="1"/>
</dbReference>
<dbReference type="PROSITE" id="PS00674">
    <property type="entry name" value="AAA"/>
    <property type="match status" value="1"/>
</dbReference>
<dbReference type="PRINTS" id="PR00724">
    <property type="entry name" value="CRBOXYPTASEC"/>
</dbReference>
<evidence type="ECO:0000256" key="5">
    <source>
        <dbReference type="ARBA" id="ARBA00022840"/>
    </source>
</evidence>
<evidence type="ECO:0000313" key="9">
    <source>
        <dbReference type="EMBL" id="CAF1187997.1"/>
    </source>
</evidence>
<dbReference type="InterPro" id="IPR003959">
    <property type="entry name" value="ATPase_AAA_core"/>
</dbReference>
<evidence type="ECO:0000256" key="4">
    <source>
        <dbReference type="ARBA" id="ARBA00022741"/>
    </source>
</evidence>
<dbReference type="Pfam" id="PF00450">
    <property type="entry name" value="Peptidase_S10"/>
    <property type="match status" value="1"/>
</dbReference>
<dbReference type="SUPFAM" id="SSF116846">
    <property type="entry name" value="MIT domain"/>
    <property type="match status" value="1"/>
</dbReference>
<proteinExistence type="inferred from homology"/>
<dbReference type="Pfam" id="PF09336">
    <property type="entry name" value="Vps4_C"/>
    <property type="match status" value="1"/>
</dbReference>
<evidence type="ECO:0000313" key="10">
    <source>
        <dbReference type="Proteomes" id="UP000663882"/>
    </source>
</evidence>
<dbReference type="EMBL" id="CAJNOO010001693">
    <property type="protein sequence ID" value="CAF1187997.1"/>
    <property type="molecule type" value="Genomic_DNA"/>
</dbReference>
<dbReference type="GO" id="GO:0004185">
    <property type="term" value="F:serine-type carboxypeptidase activity"/>
    <property type="evidence" value="ECO:0007669"/>
    <property type="project" value="InterPro"/>
</dbReference>
<organism evidence="9 10">
    <name type="scientific">Rotaria sordida</name>
    <dbReference type="NCBI Taxonomy" id="392033"/>
    <lineage>
        <taxon>Eukaryota</taxon>
        <taxon>Metazoa</taxon>
        <taxon>Spiralia</taxon>
        <taxon>Gnathifera</taxon>
        <taxon>Rotifera</taxon>
        <taxon>Eurotatoria</taxon>
        <taxon>Bdelloidea</taxon>
        <taxon>Philodinida</taxon>
        <taxon>Philodinidae</taxon>
        <taxon>Rotaria</taxon>
    </lineage>
</organism>
<dbReference type="Proteomes" id="UP000663882">
    <property type="component" value="Unassembled WGS sequence"/>
</dbReference>
<comment type="similarity">
    <text evidence="2">Belongs to the AAA ATPase family.</text>
</comment>
<comment type="caution">
    <text evidence="9">The sequence shown here is derived from an EMBL/GenBank/DDBJ whole genome shotgun (WGS) entry which is preliminary data.</text>
</comment>
<dbReference type="Gene3D" id="3.40.50.300">
    <property type="entry name" value="P-loop containing nucleotide triphosphate hydrolases"/>
    <property type="match status" value="1"/>
</dbReference>
<comment type="similarity">
    <text evidence="3">Belongs to the peptidase S10 family.</text>
</comment>
<dbReference type="Gene3D" id="2.30.42.10">
    <property type="match status" value="2"/>
</dbReference>
<name>A0A814VJL3_9BILA</name>
<evidence type="ECO:0000256" key="6">
    <source>
        <dbReference type="ARBA" id="ARBA00023136"/>
    </source>
</evidence>
<dbReference type="SMART" id="SM00382">
    <property type="entry name" value="AAA"/>
    <property type="match status" value="1"/>
</dbReference>
<evidence type="ECO:0000259" key="8">
    <source>
        <dbReference type="PROSITE" id="PS50106"/>
    </source>
</evidence>
<dbReference type="PROSITE" id="PS50106">
    <property type="entry name" value="PDZ"/>
    <property type="match status" value="2"/>
</dbReference>
<reference evidence="9" key="1">
    <citation type="submission" date="2021-02" db="EMBL/GenBank/DDBJ databases">
        <authorList>
            <person name="Nowell W R."/>
        </authorList>
    </citation>
    <scope>NUCLEOTIDE SEQUENCE</scope>
</reference>
<dbReference type="InterPro" id="IPR029058">
    <property type="entry name" value="AB_hydrolase_fold"/>
</dbReference>
<dbReference type="AlphaFoldDB" id="A0A814VJL3"/>
<feature type="region of interest" description="Disordered" evidence="7">
    <location>
        <begin position="737"/>
        <end position="761"/>
    </location>
</feature>
<dbReference type="PANTHER" id="PTHR23074:SF83">
    <property type="entry name" value="VACUOLAR PROTEIN SORTING-ASSOCIATED PROTEIN 4A"/>
    <property type="match status" value="1"/>
</dbReference>
<dbReference type="PANTHER" id="PTHR23074">
    <property type="entry name" value="AAA DOMAIN-CONTAINING"/>
    <property type="match status" value="1"/>
</dbReference>
<dbReference type="InterPro" id="IPR001563">
    <property type="entry name" value="Peptidase_S10"/>
</dbReference>
<feature type="domain" description="PDZ" evidence="8">
    <location>
        <begin position="549"/>
        <end position="627"/>
    </location>
</feature>
<feature type="compositionally biased region" description="Basic and acidic residues" evidence="7">
    <location>
        <begin position="741"/>
        <end position="761"/>
    </location>
</feature>
<evidence type="ECO:0000256" key="3">
    <source>
        <dbReference type="ARBA" id="ARBA00009431"/>
    </source>
</evidence>
<dbReference type="InterPro" id="IPR027417">
    <property type="entry name" value="P-loop_NTPase"/>
</dbReference>
<dbReference type="InterPro" id="IPR036181">
    <property type="entry name" value="MIT_dom_sf"/>
</dbReference>
<dbReference type="InterPro" id="IPR007330">
    <property type="entry name" value="MIT_dom"/>
</dbReference>
<dbReference type="InterPro" id="IPR003593">
    <property type="entry name" value="AAA+_ATPase"/>
</dbReference>
<sequence length="1087" mass="123866">MFHCLNLRSGFVLLLFYSSIHVEAFDLLRRRLASIPRTPLRSGDDPGEPLFLTPYLETGQIDLARNLSQVHLQPAYSSPSYSGYLTVNKTCNSSLFFWFFPAQNGHIDSPLLVWLQGGPGTSSLFGLFSEHGPIQVDKTGQLHPNNITWNSKYHLLFIDQPVGTGFSFTADDQCYVHTEDEVARDLYAMLIQFFQIYHEYASCDFYATGESYGGKYVPAIVYKIHTENPQAKLKINLKGMAIGDGLIDPYNQWDYGPPMYQMGLIDQLQLEYVNLLTALAREAIRQGQYRQAYAIFGDLFDNFYLNKTGMIDADNYLRTDFPEELFYYIPWVIASEHRRQIHVGNMTYNDGEKVQIGLQDDAMQSIASKVAVIANNNYKVLIYNGLVDVIIPSSVTMNWLDKLEWNYADQLRGAERIVWKVKEDDREKNRWNASELNSPTHITEFNYDDHWKEIEIHLNRSPGVNWGFFIAGGTDVSHTTGSRAIVVTRITGNGLADRDQQLKLYDIILRVNNIDFTNIEQQVAVDSLKAAGNHVNLLIRRLLPPILNEICVDKPLNAYLCLIVAGGIDCEHVKGDCGIFITNITPGAFADTNGRFKIGDRVMRVQSSKNSYDLTYVDQQYAVESIRLACSESQTITLLVAHPTDYSVKTMSSSQNDCIQKAIRSAEQVVFEDNAHNYKVATQHYLTAADWLKQAMKYGNMNTQMKQTIRPKIESYIKRAEEIEEVLKNGLAKKVPVADTSNERRNVKHNKENDDNGDNNRKHMMQKFEKAIFTDLKVTFDDVIGLKQAKEILKEAIILPVKFPHLFQGTRKPWTSILLYEPSGTGKSYLAKTIATECENTFISVNSSDLLSKWFGESERNVKNLFELARERKPCIIFIDHIDALCGQYNDIESESSRRVKTEFLVQLRSVGADNSGVLVLAATNIPWVLDRAILRSFEKRIYTPLPDVNERAAMFKTHLSVNNYHTIQNHQWMQLAQKAEQQVFYSGADIDAVCQEALLIFIRRLDSATHFKRVQNPNDYGPRQLWIVCSPEDPAAQKLTLDKIKFDELYESPVTMKDMETALVTQKPTVNKFDLLALNKFIQNFG</sequence>
<dbReference type="SUPFAM" id="SSF50156">
    <property type="entry name" value="PDZ domain-like"/>
    <property type="match status" value="2"/>
</dbReference>
<evidence type="ECO:0000256" key="7">
    <source>
        <dbReference type="SAM" id="MobiDB-lite"/>
    </source>
</evidence>
<dbReference type="GO" id="GO:0007033">
    <property type="term" value="P:vacuole organization"/>
    <property type="evidence" value="ECO:0007669"/>
    <property type="project" value="TreeGrafter"/>
</dbReference>
<protein>
    <recommendedName>
        <fullName evidence="8">PDZ domain-containing protein</fullName>
    </recommendedName>
</protein>
<dbReference type="GO" id="GO:0016887">
    <property type="term" value="F:ATP hydrolysis activity"/>
    <property type="evidence" value="ECO:0007669"/>
    <property type="project" value="InterPro"/>
</dbReference>
<dbReference type="InterPro" id="IPR036034">
    <property type="entry name" value="PDZ_sf"/>
</dbReference>
<dbReference type="InterPro" id="IPR001478">
    <property type="entry name" value="PDZ"/>
</dbReference>
<evidence type="ECO:0000256" key="2">
    <source>
        <dbReference type="ARBA" id="ARBA00006914"/>
    </source>
</evidence>
<comment type="subcellular location">
    <subcellularLocation>
        <location evidence="1">Membrane</location>
    </subcellularLocation>
</comment>
<gene>
    <name evidence="9" type="ORF">RFH988_LOCUS23889</name>
</gene>
<dbReference type="Pfam" id="PF00595">
    <property type="entry name" value="PDZ"/>
    <property type="match status" value="1"/>
</dbReference>
<dbReference type="GO" id="GO:0006508">
    <property type="term" value="P:proteolysis"/>
    <property type="evidence" value="ECO:0007669"/>
    <property type="project" value="InterPro"/>
</dbReference>
<evidence type="ECO:0000256" key="1">
    <source>
        <dbReference type="ARBA" id="ARBA00004370"/>
    </source>
</evidence>
<dbReference type="GO" id="GO:0005524">
    <property type="term" value="F:ATP binding"/>
    <property type="evidence" value="ECO:0007669"/>
    <property type="project" value="UniProtKB-KW"/>
</dbReference>
<dbReference type="Pfam" id="PF00004">
    <property type="entry name" value="AAA"/>
    <property type="match status" value="1"/>
</dbReference>
<dbReference type="GO" id="GO:0016197">
    <property type="term" value="P:endosomal transport"/>
    <property type="evidence" value="ECO:0007669"/>
    <property type="project" value="TreeGrafter"/>
</dbReference>
<dbReference type="FunFam" id="3.40.50.300:FF:000043">
    <property type="entry name" value="Vacuolar protein sorting-associated protein 4"/>
    <property type="match status" value="1"/>
</dbReference>
<keyword evidence="5" id="KW-0067">ATP-binding</keyword>
<keyword evidence="4" id="KW-0547">Nucleotide-binding</keyword>
<dbReference type="Gene3D" id="1.20.58.80">
    <property type="entry name" value="Phosphotransferase system, lactose/cellobiose-type IIA subunit"/>
    <property type="match status" value="1"/>
</dbReference>
<dbReference type="Gene3D" id="3.40.50.1820">
    <property type="entry name" value="alpha/beta hydrolase"/>
    <property type="match status" value="1"/>
</dbReference>
<dbReference type="OrthoDB" id="29072at2759"/>
<dbReference type="Pfam" id="PF04212">
    <property type="entry name" value="MIT"/>
    <property type="match status" value="1"/>
</dbReference>
<dbReference type="SUPFAM" id="SSF53474">
    <property type="entry name" value="alpha/beta-Hydrolases"/>
    <property type="match status" value="1"/>
</dbReference>
<dbReference type="SMART" id="SM00228">
    <property type="entry name" value="PDZ"/>
    <property type="match status" value="2"/>
</dbReference>